<reference evidence="4" key="1">
    <citation type="submission" date="2018-02" db="EMBL/GenBank/DDBJ databases">
        <authorList>
            <person name="Holder M.E."/>
            <person name="Ajami N.J."/>
            <person name="Petrosino J.F."/>
        </authorList>
    </citation>
    <scope>NUCLEOTIDE SEQUENCE [LARGE SCALE GENOMIC DNA]</scope>
    <source>
        <strain evidence="4">CCUG 47711</strain>
    </source>
</reference>
<organism evidence="3 4">
    <name type="scientific">Fastidiosipila sanguinis</name>
    <dbReference type="NCBI Taxonomy" id="236753"/>
    <lineage>
        <taxon>Bacteria</taxon>
        <taxon>Bacillati</taxon>
        <taxon>Bacillota</taxon>
        <taxon>Clostridia</taxon>
        <taxon>Eubacteriales</taxon>
        <taxon>Oscillospiraceae</taxon>
        <taxon>Fastidiosipila</taxon>
    </lineage>
</organism>
<dbReference type="InterPro" id="IPR041902">
    <property type="entry name" value="CtsR_N_sf"/>
</dbReference>
<proteinExistence type="predicted"/>
<dbReference type="RefSeq" id="WP_106012934.1">
    <property type="nucleotide sequence ID" value="NZ_CP027226.1"/>
</dbReference>
<name>A0A2S0KPP5_9FIRM</name>
<feature type="domain" description="CtsR C-terminal dimerization" evidence="2">
    <location>
        <begin position="81"/>
        <end position="148"/>
    </location>
</feature>
<dbReference type="Proteomes" id="UP000237947">
    <property type="component" value="Chromosome"/>
</dbReference>
<evidence type="ECO:0000313" key="4">
    <source>
        <dbReference type="Proteomes" id="UP000237947"/>
    </source>
</evidence>
<feature type="domain" description="CtsR N-terminal HTH" evidence="1">
    <location>
        <begin position="3"/>
        <end position="72"/>
    </location>
</feature>
<dbReference type="Pfam" id="PF05848">
    <property type="entry name" value="CtsR"/>
    <property type="match status" value="1"/>
</dbReference>
<evidence type="ECO:0000259" key="1">
    <source>
        <dbReference type="Pfam" id="PF05848"/>
    </source>
</evidence>
<dbReference type="OrthoDB" id="1680813at2"/>
<dbReference type="Gene3D" id="1.10.1200.150">
    <property type="entry name" value="Transcriptional regulator CtsR, C-terminal domain"/>
    <property type="match status" value="1"/>
</dbReference>
<dbReference type="KEGG" id="fsa:C5Q98_07090"/>
<protein>
    <submittedName>
        <fullName evidence="3">CtsR family transcriptional regulator</fullName>
    </submittedName>
</protein>
<gene>
    <name evidence="3" type="ORF">C5Q98_07090</name>
</gene>
<evidence type="ECO:0000259" key="2">
    <source>
        <dbReference type="Pfam" id="PF17727"/>
    </source>
</evidence>
<dbReference type="InterPro" id="IPR040465">
    <property type="entry name" value="CtsR_N"/>
</dbReference>
<accession>A0A2S0KPP5</accession>
<dbReference type="AlphaFoldDB" id="A0A2S0KPP5"/>
<dbReference type="InterPro" id="IPR041473">
    <property type="entry name" value="CtsR_C"/>
</dbReference>
<dbReference type="Pfam" id="PF17727">
    <property type="entry name" value="CtsR_C"/>
    <property type="match status" value="1"/>
</dbReference>
<evidence type="ECO:0000313" key="3">
    <source>
        <dbReference type="EMBL" id="AVM42987.1"/>
    </source>
</evidence>
<sequence>MAKISDIVEAMIKEIIDANNGFAEITRGELARQANCVPSQVTYVLSTRFTSSNGYRVESRRGGGGSIRIYKIDTNHNKAGYIMHAVNSLGNALTQKQADIFIRNFYDYDVMDADTARLFMAATSDSSLDGLDGVLRDTVRMKILKNMLVELLVNLDD</sequence>
<dbReference type="Gene3D" id="3.30.56.130">
    <property type="entry name" value="Transcriptional regulator CtsR, winged HTH domain"/>
    <property type="match status" value="1"/>
</dbReference>
<keyword evidence="4" id="KW-1185">Reference proteome</keyword>
<dbReference type="InterPro" id="IPR041908">
    <property type="entry name" value="CtsR_C_sf"/>
</dbReference>
<dbReference type="EMBL" id="CP027226">
    <property type="protein sequence ID" value="AVM42987.1"/>
    <property type="molecule type" value="Genomic_DNA"/>
</dbReference>